<name>A0A2I0J5S1_PUNGR</name>
<organism evidence="2 3">
    <name type="scientific">Punica granatum</name>
    <name type="common">Pomegranate</name>
    <dbReference type="NCBI Taxonomy" id="22663"/>
    <lineage>
        <taxon>Eukaryota</taxon>
        <taxon>Viridiplantae</taxon>
        <taxon>Streptophyta</taxon>
        <taxon>Embryophyta</taxon>
        <taxon>Tracheophyta</taxon>
        <taxon>Spermatophyta</taxon>
        <taxon>Magnoliopsida</taxon>
        <taxon>eudicotyledons</taxon>
        <taxon>Gunneridae</taxon>
        <taxon>Pentapetalae</taxon>
        <taxon>rosids</taxon>
        <taxon>malvids</taxon>
        <taxon>Myrtales</taxon>
        <taxon>Lythraceae</taxon>
        <taxon>Punica</taxon>
    </lineage>
</organism>
<proteinExistence type="predicted"/>
<evidence type="ECO:0000256" key="1">
    <source>
        <dbReference type="SAM" id="MobiDB-lite"/>
    </source>
</evidence>
<evidence type="ECO:0000313" key="2">
    <source>
        <dbReference type="EMBL" id="PKI51581.1"/>
    </source>
</evidence>
<feature type="compositionally biased region" description="Pro residues" evidence="1">
    <location>
        <begin position="21"/>
        <end position="33"/>
    </location>
</feature>
<reference evidence="2 3" key="1">
    <citation type="submission" date="2017-11" db="EMBL/GenBank/DDBJ databases">
        <title>De-novo sequencing of pomegranate (Punica granatum L.) genome.</title>
        <authorList>
            <person name="Akparov Z."/>
            <person name="Amiraslanov A."/>
            <person name="Hajiyeva S."/>
            <person name="Abbasov M."/>
            <person name="Kaur K."/>
            <person name="Hamwieh A."/>
            <person name="Solovyev V."/>
            <person name="Salamov A."/>
            <person name="Braich B."/>
            <person name="Kosarev P."/>
            <person name="Mahmoud A."/>
            <person name="Hajiyev E."/>
            <person name="Babayeva S."/>
            <person name="Izzatullayeva V."/>
            <person name="Mammadov A."/>
            <person name="Mammadov A."/>
            <person name="Sharifova S."/>
            <person name="Ojaghi J."/>
            <person name="Eynullazada K."/>
            <person name="Bayramov B."/>
            <person name="Abdulazimova A."/>
            <person name="Shahmuradov I."/>
        </authorList>
    </citation>
    <scope>NUCLEOTIDE SEQUENCE [LARGE SCALE GENOMIC DNA]</scope>
    <source>
        <strain evidence="3">cv. AG2017</strain>
        <tissue evidence="2">Leaf</tissue>
    </source>
</reference>
<evidence type="ECO:0000313" key="3">
    <source>
        <dbReference type="Proteomes" id="UP000233551"/>
    </source>
</evidence>
<gene>
    <name evidence="2" type="ORF">CRG98_028005</name>
</gene>
<dbReference type="Proteomes" id="UP000233551">
    <property type="component" value="Unassembled WGS sequence"/>
</dbReference>
<keyword evidence="3" id="KW-1185">Reference proteome</keyword>
<feature type="region of interest" description="Disordered" evidence="1">
    <location>
        <begin position="1"/>
        <end position="68"/>
    </location>
</feature>
<dbReference type="AlphaFoldDB" id="A0A2I0J5S1"/>
<sequence length="185" mass="20593">MLSESMLGAHGSTGNSELRTTPPPPPLLLPPPGGYLKPPKKLSSLGSRNRFDGGFSRKEREEGEEAEGTAMAGIFHEGGCRQAVIMAGCQGNNRLPGWCLCLGRRRGRRGWWVFLLQSYRSQRYQEILAVGLSDFRVGNKGRPQGLGKGALSDCSGPPSYFSFRAPWSCWYSFRNWIAHRFDRRS</sequence>
<dbReference type="EMBL" id="PGOL01002003">
    <property type="protein sequence ID" value="PKI51581.1"/>
    <property type="molecule type" value="Genomic_DNA"/>
</dbReference>
<feature type="compositionally biased region" description="Basic and acidic residues" evidence="1">
    <location>
        <begin position="49"/>
        <end position="61"/>
    </location>
</feature>
<accession>A0A2I0J5S1</accession>
<comment type="caution">
    <text evidence="2">The sequence shown here is derived from an EMBL/GenBank/DDBJ whole genome shotgun (WGS) entry which is preliminary data.</text>
</comment>
<protein>
    <submittedName>
        <fullName evidence="2">Uncharacterized protein</fullName>
    </submittedName>
</protein>